<dbReference type="EMBL" id="CP001791">
    <property type="protein sequence ID" value="ADI00734.1"/>
    <property type="molecule type" value="Genomic_DNA"/>
</dbReference>
<dbReference type="AlphaFoldDB" id="D6Y1E7"/>
<evidence type="ECO:0000313" key="2">
    <source>
        <dbReference type="EMBL" id="ADI00734.1"/>
    </source>
</evidence>
<evidence type="ECO:0000259" key="1">
    <source>
        <dbReference type="Pfam" id="PF07238"/>
    </source>
</evidence>
<dbReference type="Pfam" id="PF07238">
    <property type="entry name" value="PilZ"/>
    <property type="match status" value="1"/>
</dbReference>
<dbReference type="KEGG" id="bse:Bsel_3252"/>
<feature type="domain" description="PilZ" evidence="1">
    <location>
        <begin position="18"/>
        <end position="106"/>
    </location>
</feature>
<dbReference type="Proteomes" id="UP000000271">
    <property type="component" value="Chromosome"/>
</dbReference>
<sequence>MSKRFKREEPLRYEFARPVDTTFRISQLKGESFESKSAKGVLLNISPGGLRLMTDLDLPKGQDILLTFDIQLGGHALTPEGEVVWKEKRGNSFIYGIDFSEDPELEKTVFAALKAYAVHERNETANRAAKRRRPFDA</sequence>
<dbReference type="InterPro" id="IPR009875">
    <property type="entry name" value="PilZ_domain"/>
</dbReference>
<keyword evidence="3" id="KW-1185">Reference proteome</keyword>
<name>D6Y1E7_BACIE</name>
<dbReference type="RefSeq" id="WP_013174138.1">
    <property type="nucleotide sequence ID" value="NC_014219.1"/>
</dbReference>
<evidence type="ECO:0000313" key="3">
    <source>
        <dbReference type="Proteomes" id="UP000000271"/>
    </source>
</evidence>
<organism evidence="2 3">
    <name type="scientific">Bacillus selenitireducens (strain ATCC 700615 / DSM 15326 / MLS10)</name>
    <dbReference type="NCBI Taxonomy" id="439292"/>
    <lineage>
        <taxon>Bacteria</taxon>
        <taxon>Bacillati</taxon>
        <taxon>Bacillota</taxon>
        <taxon>Bacilli</taxon>
        <taxon>Bacillales</taxon>
        <taxon>Bacillaceae</taxon>
        <taxon>Salisediminibacterium</taxon>
    </lineage>
</organism>
<reference evidence="2" key="1">
    <citation type="submission" date="2009-10" db="EMBL/GenBank/DDBJ databases">
        <title>Complete sequence of Bacillus selenitireducens MLS10.</title>
        <authorList>
            <consortium name="US DOE Joint Genome Institute"/>
            <person name="Lucas S."/>
            <person name="Copeland A."/>
            <person name="Lapidus A."/>
            <person name="Glavina del Rio T."/>
            <person name="Dalin E."/>
            <person name="Tice H."/>
            <person name="Bruce D."/>
            <person name="Goodwin L."/>
            <person name="Pitluck S."/>
            <person name="Sims D."/>
            <person name="Brettin T."/>
            <person name="Detter J.C."/>
            <person name="Han C."/>
            <person name="Larimer F."/>
            <person name="Land M."/>
            <person name="Hauser L."/>
            <person name="Kyrpides N."/>
            <person name="Ovchinnikova G."/>
            <person name="Stolz J."/>
        </authorList>
    </citation>
    <scope>NUCLEOTIDE SEQUENCE [LARGE SCALE GENOMIC DNA]</scope>
    <source>
        <strain evidence="2">MLS10</strain>
    </source>
</reference>
<dbReference type="GO" id="GO:0035438">
    <property type="term" value="F:cyclic-di-GMP binding"/>
    <property type="evidence" value="ECO:0007669"/>
    <property type="project" value="InterPro"/>
</dbReference>
<proteinExistence type="predicted"/>
<protein>
    <submittedName>
        <fullName evidence="2">Type IV pilus assembly PilZ</fullName>
    </submittedName>
</protein>
<dbReference type="SUPFAM" id="SSF141371">
    <property type="entry name" value="PilZ domain-like"/>
    <property type="match status" value="1"/>
</dbReference>
<gene>
    <name evidence="2" type="ordered locus">Bsel_3252</name>
</gene>
<dbReference type="Gene3D" id="2.40.10.220">
    <property type="entry name" value="predicted glycosyltransferase like domains"/>
    <property type="match status" value="1"/>
</dbReference>
<dbReference type="HOGENOM" id="CLU_159765_0_0_9"/>
<accession>D6Y1E7</accession>
<dbReference type="STRING" id="439292.Bsel_3252"/>